<sequence>MEKNHTTLTRDSTLDIAKGLAVIFMVYVHTLIALGSLALQEESWFGEIIGFLGGVPAAPVFMFMLGVGVHLSTHSTPQALAKRGMTLFFGAYLFNFFRAVVPELIKYLLWEDYPFSLIEIGYYYLLFVDILQFAGLAFLFFALTKQIGIKVRGYLLLLVLFLGINSWLLQQHFPYRFWINPFYALWFGIDESSYFPFFTWIFYPILGYLFSVLAKKRPQKRSLYLWLGFITSAVIALYFLGVWQWDLPTGYASDVAYYHHAFPVQILYGAFIGWWLALIFLVTQIVKSRWIFLSNTSKMTNLIYIIHFLLLGLLGIFLQEITQGWLIFLLATSIFIASYLLAKRWLTRKRKNSFDKNLTRHYNKR</sequence>
<feature type="transmembrane region" description="Helical" evidence="1">
    <location>
        <begin position="154"/>
        <end position="173"/>
    </location>
</feature>
<keyword evidence="1" id="KW-0472">Membrane</keyword>
<comment type="caution">
    <text evidence="3">The sequence shown here is derived from an EMBL/GenBank/DDBJ whole genome shotgun (WGS) entry which is preliminary data.</text>
</comment>
<feature type="transmembrane region" description="Helical" evidence="1">
    <location>
        <begin position="51"/>
        <end position="72"/>
    </location>
</feature>
<dbReference type="RefSeq" id="WP_167695538.1">
    <property type="nucleotide sequence ID" value="NZ_CP118181.1"/>
</dbReference>
<feature type="transmembrane region" description="Helical" evidence="1">
    <location>
        <begin position="84"/>
        <end position="101"/>
    </location>
</feature>
<feature type="transmembrane region" description="Helical" evidence="1">
    <location>
        <begin position="324"/>
        <end position="342"/>
    </location>
</feature>
<reference evidence="3" key="1">
    <citation type="submission" date="2020-03" db="EMBL/GenBank/DDBJ databases">
        <title>Spirochaetal bacteria isolated from arthropods constitute a novel genus Entomospira genus novum within the order Spirochaetales.</title>
        <authorList>
            <person name="Grana-Miraglia L."/>
            <person name="Sikutova S."/>
            <person name="Fingerle V."/>
            <person name="Sing A."/>
            <person name="Castillo-Ramirez S."/>
            <person name="Margos G."/>
            <person name="Rudolf I."/>
        </authorList>
    </citation>
    <scope>NUCLEOTIDE SEQUENCE</scope>
    <source>
        <strain evidence="3">BR149</strain>
    </source>
</reference>
<feature type="transmembrane region" description="Helical" evidence="1">
    <location>
        <begin position="265"/>
        <end position="287"/>
    </location>
</feature>
<keyword evidence="1" id="KW-0812">Transmembrane</keyword>
<feature type="transmembrane region" description="Helical" evidence="1">
    <location>
        <begin position="193"/>
        <end position="211"/>
    </location>
</feature>
<evidence type="ECO:0000259" key="2">
    <source>
        <dbReference type="Pfam" id="PF01757"/>
    </source>
</evidence>
<feature type="transmembrane region" description="Helical" evidence="1">
    <location>
        <begin position="299"/>
        <end position="318"/>
    </location>
</feature>
<feature type="transmembrane region" description="Helical" evidence="1">
    <location>
        <begin position="121"/>
        <end position="142"/>
    </location>
</feature>
<protein>
    <submittedName>
        <fullName evidence="3">DUF1624 domain-containing protein</fullName>
    </submittedName>
</protein>
<feature type="transmembrane region" description="Helical" evidence="1">
    <location>
        <begin position="20"/>
        <end position="39"/>
    </location>
</feature>
<dbReference type="Pfam" id="PF01757">
    <property type="entry name" value="Acyl_transf_3"/>
    <property type="match status" value="1"/>
</dbReference>
<dbReference type="InterPro" id="IPR002656">
    <property type="entry name" value="Acyl_transf_3_dom"/>
</dbReference>
<keyword evidence="4" id="KW-1185">Reference proteome</keyword>
<evidence type="ECO:0000313" key="3">
    <source>
        <dbReference type="EMBL" id="NIZ69448.1"/>
    </source>
</evidence>
<keyword evidence="1" id="KW-1133">Transmembrane helix</keyword>
<dbReference type="AlphaFoldDB" id="A0A968GG56"/>
<gene>
    <name evidence="3" type="ORF">HCT48_04370</name>
</gene>
<dbReference type="EMBL" id="JAATLM010000001">
    <property type="protein sequence ID" value="NIZ69448.1"/>
    <property type="molecule type" value="Genomic_DNA"/>
</dbReference>
<evidence type="ECO:0000256" key="1">
    <source>
        <dbReference type="SAM" id="Phobius"/>
    </source>
</evidence>
<name>A0A968GG56_9SPIO</name>
<feature type="transmembrane region" description="Helical" evidence="1">
    <location>
        <begin position="223"/>
        <end position="245"/>
    </location>
</feature>
<evidence type="ECO:0000313" key="4">
    <source>
        <dbReference type="Proteomes" id="UP000778951"/>
    </source>
</evidence>
<proteinExistence type="predicted"/>
<feature type="domain" description="Acyltransferase 3" evidence="2">
    <location>
        <begin position="14"/>
        <end position="341"/>
    </location>
</feature>
<accession>A0A968GG56</accession>
<dbReference type="GO" id="GO:0016747">
    <property type="term" value="F:acyltransferase activity, transferring groups other than amino-acyl groups"/>
    <property type="evidence" value="ECO:0007669"/>
    <property type="project" value="InterPro"/>
</dbReference>
<organism evidence="3 4">
    <name type="scientific">Entomospira culicis</name>
    <dbReference type="NCBI Taxonomy" id="2719989"/>
    <lineage>
        <taxon>Bacteria</taxon>
        <taxon>Pseudomonadati</taxon>
        <taxon>Spirochaetota</taxon>
        <taxon>Spirochaetia</taxon>
        <taxon>Spirochaetales</taxon>
        <taxon>Spirochaetaceae</taxon>
        <taxon>Entomospira</taxon>
    </lineage>
</organism>
<dbReference type="Proteomes" id="UP000778951">
    <property type="component" value="Unassembled WGS sequence"/>
</dbReference>